<dbReference type="GO" id="GO:0000156">
    <property type="term" value="F:phosphorelay response regulator activity"/>
    <property type="evidence" value="ECO:0007669"/>
    <property type="project" value="TreeGrafter"/>
</dbReference>
<keyword evidence="7" id="KW-0804">Transcription</keyword>
<keyword evidence="4" id="KW-0902">Two-component regulatory system</keyword>
<evidence type="ECO:0000256" key="4">
    <source>
        <dbReference type="ARBA" id="ARBA00023012"/>
    </source>
</evidence>
<proteinExistence type="predicted"/>
<name>A0A1H1K0K0_9BURK</name>
<evidence type="ECO:0000259" key="11">
    <source>
        <dbReference type="PROSITE" id="PS51755"/>
    </source>
</evidence>
<feature type="DNA-binding region" description="OmpR/PhoB-type" evidence="9">
    <location>
        <begin position="123"/>
        <end position="221"/>
    </location>
</feature>
<evidence type="ECO:0000256" key="9">
    <source>
        <dbReference type="PROSITE-ProRule" id="PRU01091"/>
    </source>
</evidence>
<dbReference type="InterPro" id="IPR001867">
    <property type="entry name" value="OmpR/PhoB-type_DNA-bd"/>
</dbReference>
<dbReference type="Proteomes" id="UP000183487">
    <property type="component" value="Unassembled WGS sequence"/>
</dbReference>
<evidence type="ECO:0000256" key="7">
    <source>
        <dbReference type="ARBA" id="ARBA00023163"/>
    </source>
</evidence>
<protein>
    <submittedName>
        <fullName evidence="12">Two-component system, OmpR family, copper resistance phosphate regulon response regulator CusR</fullName>
    </submittedName>
</protein>
<dbReference type="PROSITE" id="PS51755">
    <property type="entry name" value="OMPR_PHOB"/>
    <property type="match status" value="1"/>
</dbReference>
<evidence type="ECO:0000256" key="5">
    <source>
        <dbReference type="ARBA" id="ARBA00023015"/>
    </source>
</evidence>
<evidence type="ECO:0000259" key="10">
    <source>
        <dbReference type="PROSITE" id="PS50110"/>
    </source>
</evidence>
<dbReference type="Gene3D" id="3.40.50.2300">
    <property type="match status" value="1"/>
</dbReference>
<keyword evidence="5" id="KW-0805">Transcription regulation</keyword>
<evidence type="ECO:0000256" key="3">
    <source>
        <dbReference type="ARBA" id="ARBA00022833"/>
    </source>
</evidence>
<dbReference type="CDD" id="cd19935">
    <property type="entry name" value="REC_OmpR_CusR-like"/>
    <property type="match status" value="1"/>
</dbReference>
<organism evidence="12 13">
    <name type="scientific">Paraburkholderia fungorum</name>
    <dbReference type="NCBI Taxonomy" id="134537"/>
    <lineage>
        <taxon>Bacteria</taxon>
        <taxon>Pseudomonadati</taxon>
        <taxon>Pseudomonadota</taxon>
        <taxon>Betaproteobacteria</taxon>
        <taxon>Burkholderiales</taxon>
        <taxon>Burkholderiaceae</taxon>
        <taxon>Paraburkholderia</taxon>
    </lineage>
</organism>
<feature type="domain" description="Response regulatory" evidence="10">
    <location>
        <begin position="2"/>
        <end position="115"/>
    </location>
</feature>
<feature type="modified residue" description="4-aspartylphosphate" evidence="8">
    <location>
        <position position="51"/>
    </location>
</feature>
<keyword evidence="13" id="KW-1185">Reference proteome</keyword>
<dbReference type="Gene3D" id="1.10.10.10">
    <property type="entry name" value="Winged helix-like DNA-binding domain superfamily/Winged helix DNA-binding domain"/>
    <property type="match status" value="1"/>
</dbReference>
<dbReference type="SMART" id="SM00862">
    <property type="entry name" value="Trans_reg_C"/>
    <property type="match status" value="1"/>
</dbReference>
<keyword evidence="2 8" id="KW-0597">Phosphoprotein</keyword>
<evidence type="ECO:0000256" key="1">
    <source>
        <dbReference type="ARBA" id="ARBA00022539"/>
    </source>
</evidence>
<evidence type="ECO:0000256" key="8">
    <source>
        <dbReference type="PROSITE-ProRule" id="PRU00169"/>
    </source>
</evidence>
<evidence type="ECO:0000313" key="12">
    <source>
        <dbReference type="EMBL" id="SDR55530.1"/>
    </source>
</evidence>
<dbReference type="FunFam" id="1.10.10.10:FF:000005">
    <property type="entry name" value="Two-component system response regulator"/>
    <property type="match status" value="1"/>
</dbReference>
<dbReference type="InterPro" id="IPR039420">
    <property type="entry name" value="WalR-like"/>
</dbReference>
<evidence type="ECO:0000313" key="13">
    <source>
        <dbReference type="Proteomes" id="UP000183487"/>
    </source>
</evidence>
<dbReference type="Pfam" id="PF00072">
    <property type="entry name" value="Response_reg"/>
    <property type="match status" value="1"/>
</dbReference>
<accession>A0A1H1K0K0</accession>
<dbReference type="RefSeq" id="WP_074774832.1">
    <property type="nucleotide sequence ID" value="NZ_FNKP01000004.1"/>
</dbReference>
<dbReference type="OrthoDB" id="9802426at2"/>
<dbReference type="GO" id="GO:0006355">
    <property type="term" value="P:regulation of DNA-templated transcription"/>
    <property type="evidence" value="ECO:0007669"/>
    <property type="project" value="InterPro"/>
</dbReference>
<dbReference type="InterPro" id="IPR036388">
    <property type="entry name" value="WH-like_DNA-bd_sf"/>
</dbReference>
<dbReference type="SMART" id="SM00448">
    <property type="entry name" value="REC"/>
    <property type="match status" value="1"/>
</dbReference>
<dbReference type="InterPro" id="IPR001789">
    <property type="entry name" value="Sig_transdc_resp-reg_receiver"/>
</dbReference>
<dbReference type="GO" id="GO:0005829">
    <property type="term" value="C:cytosol"/>
    <property type="evidence" value="ECO:0007669"/>
    <property type="project" value="TreeGrafter"/>
</dbReference>
<dbReference type="SUPFAM" id="SSF52172">
    <property type="entry name" value="CheY-like"/>
    <property type="match status" value="1"/>
</dbReference>
<gene>
    <name evidence="12" type="ORF">SAMN05443245_7715</name>
</gene>
<dbReference type="Pfam" id="PF00486">
    <property type="entry name" value="Trans_reg_C"/>
    <property type="match status" value="1"/>
</dbReference>
<dbReference type="PROSITE" id="PS50110">
    <property type="entry name" value="RESPONSE_REGULATORY"/>
    <property type="match status" value="1"/>
</dbReference>
<dbReference type="FunFam" id="3.40.50.2300:FF:000001">
    <property type="entry name" value="DNA-binding response regulator PhoB"/>
    <property type="match status" value="1"/>
</dbReference>
<sequence length="227" mass="26035">MKVLVIDDEIKVLNYLRKGLAEHGWTVDCAADGHDGHEKALTFDYDVIVLDVMLPGMDGFAVLRSIREEKQTPVIMLTARERVDDRVKGFRDGADDYLIKPFSFLELTERLLALIRRNRVQETMSVTVGNLVVDFVKRQAWRDGLRLDLTSKEFLLLSLLARRAGEIVSKTAITEYVWDLNLETNGNVVESVVKRLRAKLDAPFRSKMLHNIRGMGYLLEERMRTDV</sequence>
<evidence type="ECO:0000256" key="6">
    <source>
        <dbReference type="ARBA" id="ARBA00023125"/>
    </source>
</evidence>
<dbReference type="AlphaFoldDB" id="A0A1H1K0K0"/>
<reference evidence="13" key="1">
    <citation type="submission" date="2016-10" db="EMBL/GenBank/DDBJ databases">
        <authorList>
            <person name="Varghese N."/>
        </authorList>
    </citation>
    <scope>NUCLEOTIDE SEQUENCE [LARGE SCALE GENOMIC DNA]</scope>
    <source>
        <strain evidence="13">GAS106B</strain>
    </source>
</reference>
<dbReference type="PANTHER" id="PTHR48111">
    <property type="entry name" value="REGULATOR OF RPOS"/>
    <property type="match status" value="1"/>
</dbReference>
<dbReference type="EMBL" id="FNKP01000004">
    <property type="protein sequence ID" value="SDR55530.1"/>
    <property type="molecule type" value="Genomic_DNA"/>
</dbReference>
<keyword evidence="1" id="KW-0104">Cadmium</keyword>
<evidence type="ECO:0000256" key="2">
    <source>
        <dbReference type="ARBA" id="ARBA00022553"/>
    </source>
</evidence>
<feature type="domain" description="OmpR/PhoB-type" evidence="11">
    <location>
        <begin position="123"/>
        <end position="221"/>
    </location>
</feature>
<keyword evidence="3" id="KW-0862">Zinc</keyword>
<dbReference type="CDD" id="cd00383">
    <property type="entry name" value="trans_reg_C"/>
    <property type="match status" value="1"/>
</dbReference>
<dbReference type="InterPro" id="IPR011006">
    <property type="entry name" value="CheY-like_superfamily"/>
</dbReference>
<dbReference type="GO" id="GO:0032993">
    <property type="term" value="C:protein-DNA complex"/>
    <property type="evidence" value="ECO:0007669"/>
    <property type="project" value="TreeGrafter"/>
</dbReference>
<dbReference type="GO" id="GO:0000976">
    <property type="term" value="F:transcription cis-regulatory region binding"/>
    <property type="evidence" value="ECO:0007669"/>
    <property type="project" value="TreeGrafter"/>
</dbReference>
<keyword evidence="6 9" id="KW-0238">DNA-binding</keyword>
<dbReference type="PANTHER" id="PTHR48111:SF76">
    <property type="entry name" value="TWO-COMPONENT RESPONSE REGULATOR"/>
    <property type="match status" value="1"/>
</dbReference>